<dbReference type="PANTHER" id="PTHR11496">
    <property type="entry name" value="ALCOHOL DEHYDROGENASE"/>
    <property type="match status" value="1"/>
</dbReference>
<dbReference type="InterPro" id="IPR039697">
    <property type="entry name" value="Alcohol_dehydrogenase_Fe"/>
</dbReference>
<dbReference type="InterPro" id="IPR001670">
    <property type="entry name" value="ADH_Fe/GldA"/>
</dbReference>
<dbReference type="CDD" id="cd08179">
    <property type="entry name" value="NADPH_BDH"/>
    <property type="match status" value="1"/>
</dbReference>
<evidence type="ECO:0000313" key="5">
    <source>
        <dbReference type="Proteomes" id="UP000243333"/>
    </source>
</evidence>
<evidence type="ECO:0000259" key="3">
    <source>
        <dbReference type="Pfam" id="PF25137"/>
    </source>
</evidence>
<dbReference type="PANTHER" id="PTHR11496:SF83">
    <property type="entry name" value="HYDROXYACID-OXOACID TRANSHYDROGENASE, MITOCHONDRIAL"/>
    <property type="match status" value="1"/>
</dbReference>
<reference evidence="5" key="1">
    <citation type="submission" date="2016-10" db="EMBL/GenBank/DDBJ databases">
        <authorList>
            <person name="Varghese N."/>
            <person name="Submissions S."/>
        </authorList>
    </citation>
    <scope>NUCLEOTIDE SEQUENCE [LARGE SCALE GENOMIC DNA]</scope>
    <source>
        <strain evidence="5">DSM 23256</strain>
    </source>
</reference>
<dbReference type="InterPro" id="IPR018211">
    <property type="entry name" value="ADH_Fe_CS"/>
</dbReference>
<gene>
    <name evidence="4" type="ORF">SAMN05660235_00555</name>
</gene>
<dbReference type="FunFam" id="3.40.50.1970:FF:000003">
    <property type="entry name" value="Alcohol dehydrogenase, iron-containing"/>
    <property type="match status" value="1"/>
</dbReference>
<dbReference type="GO" id="GO:0004022">
    <property type="term" value="F:alcohol dehydrogenase (NAD+) activity"/>
    <property type="evidence" value="ECO:0007669"/>
    <property type="project" value="TreeGrafter"/>
</dbReference>
<evidence type="ECO:0000256" key="1">
    <source>
        <dbReference type="ARBA" id="ARBA00023002"/>
    </source>
</evidence>
<dbReference type="InterPro" id="IPR034802">
    <property type="entry name" value="NADPH_BDH"/>
</dbReference>
<dbReference type="GO" id="GO:0046872">
    <property type="term" value="F:metal ion binding"/>
    <property type="evidence" value="ECO:0007669"/>
    <property type="project" value="InterPro"/>
</dbReference>
<feature type="domain" description="Alcohol dehydrogenase iron-type/glycerol dehydrogenase GldA" evidence="2">
    <location>
        <begin position="10"/>
        <end position="174"/>
    </location>
</feature>
<organism evidence="4 5">
    <name type="scientific">Sporolituus thermophilus DSM 23256</name>
    <dbReference type="NCBI Taxonomy" id="1123285"/>
    <lineage>
        <taxon>Bacteria</taxon>
        <taxon>Bacillati</taxon>
        <taxon>Bacillota</taxon>
        <taxon>Negativicutes</taxon>
        <taxon>Selenomonadales</taxon>
        <taxon>Sporomusaceae</taxon>
        <taxon>Sporolituus</taxon>
    </lineage>
</organism>
<sequence length="381" mass="40857">MKRIILGGQAIIAGRGSLDSLREINGARAFIVTGGNSMFANGTIAKIEKVLQDKKIETCVYSGIGKNPDTGAVLDGLAKMRELEPDVVIAVGGGSPIDAAKVMALMYDYPDLTFDNMLADELPQQRRGVKFIAIPSTSGTGSEVTRAAVITFRDQSLKIGLKTDAFVPDVAILDADITMSMPPHIVAETGMDAVTHAVECYINKSLDDFSEALARGAVAGLLEYLPVSYRDMTPESREKVHHYQCMAGLAFANVGLGVVHGIAHAVGGQFDLGHGLINAVVLPYALKYNSQDAEVRRRLARLAREVGCDDFVNAVEKLNDILNIPKSLRETGITEQEFTAAFNQLVENSLKGSTRVNPVPVTKSDMAALLKCIYSGMSIAV</sequence>
<evidence type="ECO:0000313" key="4">
    <source>
        <dbReference type="EMBL" id="SDF14258.1"/>
    </source>
</evidence>
<dbReference type="Gene3D" id="1.20.1090.10">
    <property type="entry name" value="Dehydroquinate synthase-like - alpha domain"/>
    <property type="match status" value="1"/>
</dbReference>
<dbReference type="RefSeq" id="WP_093687898.1">
    <property type="nucleotide sequence ID" value="NZ_FNBU01000003.1"/>
</dbReference>
<dbReference type="EMBL" id="FNBU01000003">
    <property type="protein sequence ID" value="SDF14258.1"/>
    <property type="molecule type" value="Genomic_DNA"/>
</dbReference>
<dbReference type="SUPFAM" id="SSF56796">
    <property type="entry name" value="Dehydroquinate synthase-like"/>
    <property type="match status" value="1"/>
</dbReference>
<evidence type="ECO:0000259" key="2">
    <source>
        <dbReference type="Pfam" id="PF00465"/>
    </source>
</evidence>
<dbReference type="STRING" id="1123285.SAMN05660235_00555"/>
<name>A0A1G7INV1_9FIRM</name>
<accession>A0A1G7INV1</accession>
<feature type="domain" description="Fe-containing alcohol dehydrogenase-like C-terminal" evidence="3">
    <location>
        <begin position="187"/>
        <end position="373"/>
    </location>
</feature>
<proteinExistence type="predicted"/>
<protein>
    <submittedName>
        <fullName evidence="4">Uncharacterized protein</fullName>
    </submittedName>
</protein>
<dbReference type="Proteomes" id="UP000243333">
    <property type="component" value="Unassembled WGS sequence"/>
</dbReference>
<dbReference type="Gene3D" id="3.40.50.1970">
    <property type="match status" value="1"/>
</dbReference>
<dbReference type="AlphaFoldDB" id="A0A1G7INV1"/>
<dbReference type="Pfam" id="PF25137">
    <property type="entry name" value="ADH_Fe_C"/>
    <property type="match status" value="1"/>
</dbReference>
<dbReference type="Pfam" id="PF00465">
    <property type="entry name" value="Fe-ADH"/>
    <property type="match status" value="1"/>
</dbReference>
<dbReference type="OrthoDB" id="1623957at2"/>
<dbReference type="PROSITE" id="PS00913">
    <property type="entry name" value="ADH_IRON_1"/>
    <property type="match status" value="1"/>
</dbReference>
<keyword evidence="5" id="KW-1185">Reference proteome</keyword>
<keyword evidence="1" id="KW-0560">Oxidoreductase</keyword>
<dbReference type="InterPro" id="IPR056798">
    <property type="entry name" value="ADH_Fe_C"/>
</dbReference>